<dbReference type="Proteomes" id="UP000824533">
    <property type="component" value="Linkage Group LG17"/>
</dbReference>
<gene>
    <name evidence="1" type="ORF">K1T71_009719</name>
</gene>
<evidence type="ECO:0000313" key="2">
    <source>
        <dbReference type="Proteomes" id="UP000824533"/>
    </source>
</evidence>
<reference evidence="1 2" key="1">
    <citation type="journal article" date="2021" name="Front. Genet.">
        <title>Chromosome-Level Genome Assembly Reveals Significant Gene Expansion in the Toll and IMD Signaling Pathways of Dendrolimus kikuchii.</title>
        <authorList>
            <person name="Zhou J."/>
            <person name="Wu P."/>
            <person name="Xiong Z."/>
            <person name="Liu N."/>
            <person name="Zhao N."/>
            <person name="Ji M."/>
            <person name="Qiu Y."/>
            <person name="Yang B."/>
        </authorList>
    </citation>
    <scope>NUCLEOTIDE SEQUENCE [LARGE SCALE GENOMIC DNA]</scope>
    <source>
        <strain evidence="1">Ann1</strain>
    </source>
</reference>
<dbReference type="EMBL" id="CM034403">
    <property type="protein sequence ID" value="KAJ0174611.1"/>
    <property type="molecule type" value="Genomic_DNA"/>
</dbReference>
<accession>A0ACC1CSN6</accession>
<organism evidence="1 2">
    <name type="scientific">Dendrolimus kikuchii</name>
    <dbReference type="NCBI Taxonomy" id="765133"/>
    <lineage>
        <taxon>Eukaryota</taxon>
        <taxon>Metazoa</taxon>
        <taxon>Ecdysozoa</taxon>
        <taxon>Arthropoda</taxon>
        <taxon>Hexapoda</taxon>
        <taxon>Insecta</taxon>
        <taxon>Pterygota</taxon>
        <taxon>Neoptera</taxon>
        <taxon>Endopterygota</taxon>
        <taxon>Lepidoptera</taxon>
        <taxon>Glossata</taxon>
        <taxon>Ditrysia</taxon>
        <taxon>Bombycoidea</taxon>
        <taxon>Lasiocampidae</taxon>
        <taxon>Dendrolimus</taxon>
    </lineage>
</organism>
<evidence type="ECO:0000313" key="1">
    <source>
        <dbReference type="EMBL" id="KAJ0174611.1"/>
    </source>
</evidence>
<name>A0ACC1CSN6_9NEOP</name>
<keyword evidence="2" id="KW-1185">Reference proteome</keyword>
<comment type="caution">
    <text evidence="1">The sequence shown here is derived from an EMBL/GenBank/DDBJ whole genome shotgun (WGS) entry which is preliminary data.</text>
</comment>
<protein>
    <submittedName>
        <fullName evidence="1">Uncharacterized protein</fullName>
    </submittedName>
</protein>
<proteinExistence type="predicted"/>
<sequence>MEIFEGKRQQVQQEQSSKPFRTPSPEPAGAASPVDAESFRPLLRTPPPTRVGPPPSPPVPTHPVAPVAPEPPAPLPLTPCPVCGRTFVPQSLAKHVKICEKMTVKKRKTFDSSRQRREGLTATNGANLGTDLEQYLPKNFGLPENSPFLEKSPPTTAKPAPKPKPQSVRSAIMKPTAELQKCPHCCRAFGVRAFERHVEWCADKAKILPAAPAHPPQHIVDAKQRLNARTQYKAPPVGRGRRSSQTRDKSSHSRSASVESTRGASPPPPREYGDSKQTRSRASESGSSNDYHDEYSPHVPVIRNTRNVQNNSGDANVKARQARLARDLSSSRVDDNYDPFASAARQMKELMSSDTNISKTTQNSSKDKSRTLPVLRPTKEKTPLSFLRSDNTKTMKDTLNKTYQKTPTLQRMKSFGSSNIENNSSTFGGRCSSFRINRNDKKSSQKLNTTFTKSSKENISTVDKNYFNRNNSLNRSFSSYTASSYSTPKPKDKIPKIATSMYHSFQRTTINQPVKLDKIKKDKEKKDFVNLDHILGDDNSSMTDSNYIDPRLINENDNLPINVNTILNNPDIISSMESLLTTENLPTKFDSLLSSNNLKNNKNSIDLKTKSEKYENNNNNTVPTIHDLSTQYDKIMSSLEQSIASKTSVRDDDSLCEDFDLEEFMTTFDEEIQKHKSEKKRTCSSTTRVVKQHEYTDSNRNSEFNSVCSSPKALMNGMIPVNKSISLNFSNNILVNESLFPSSVKRSTSLLDSIQKKTVQKSNSGTRSRHKSDQLEQDIMQSLKDFDKFYESEKKEMTHAAKEAFNYNSNTINGTTKREFRLKSDKRNSKKVDNVSKGTHTPNGKTCTDSAYSRLVSLNRISPSKLSICAKDSNGLTSLEQIPAGSDSGGSHKEDVRSISSEEFLAMERSAELDEPVPQPDILNANFKEMENHNTNEKRGGSRSSSRRSPLWASHNSLSSSGSEASVGQDMGGAGAKERTRASPAPRFSRFCHECGSKFPVETAKFCIECGVKRLLI</sequence>